<feature type="non-terminal residue" evidence="1">
    <location>
        <position position="51"/>
    </location>
</feature>
<dbReference type="Proteomes" id="UP000789901">
    <property type="component" value="Unassembled WGS sequence"/>
</dbReference>
<gene>
    <name evidence="1" type="ORF">GMARGA_LOCUS42504</name>
</gene>
<reference evidence="1 2" key="1">
    <citation type="submission" date="2021-06" db="EMBL/GenBank/DDBJ databases">
        <authorList>
            <person name="Kallberg Y."/>
            <person name="Tangrot J."/>
            <person name="Rosling A."/>
        </authorList>
    </citation>
    <scope>NUCLEOTIDE SEQUENCE [LARGE SCALE GENOMIC DNA]</scope>
    <source>
        <strain evidence="1 2">120-4 pot B 10/14</strain>
    </source>
</reference>
<accession>A0ABN7XEI1</accession>
<sequence>KCSIIDPYWKRIDNDNTMYCPLELRKQVVDLVEMHYNQHILLPKSSGEFYT</sequence>
<keyword evidence="2" id="KW-1185">Reference proteome</keyword>
<feature type="non-terminal residue" evidence="1">
    <location>
        <position position="1"/>
    </location>
</feature>
<dbReference type="EMBL" id="CAJVQB010127670">
    <property type="protein sequence ID" value="CAG8853683.1"/>
    <property type="molecule type" value="Genomic_DNA"/>
</dbReference>
<evidence type="ECO:0000313" key="2">
    <source>
        <dbReference type="Proteomes" id="UP000789901"/>
    </source>
</evidence>
<evidence type="ECO:0000313" key="1">
    <source>
        <dbReference type="EMBL" id="CAG8853683.1"/>
    </source>
</evidence>
<organism evidence="1 2">
    <name type="scientific">Gigaspora margarita</name>
    <dbReference type="NCBI Taxonomy" id="4874"/>
    <lineage>
        <taxon>Eukaryota</taxon>
        <taxon>Fungi</taxon>
        <taxon>Fungi incertae sedis</taxon>
        <taxon>Mucoromycota</taxon>
        <taxon>Glomeromycotina</taxon>
        <taxon>Glomeromycetes</taxon>
        <taxon>Diversisporales</taxon>
        <taxon>Gigasporaceae</taxon>
        <taxon>Gigaspora</taxon>
    </lineage>
</organism>
<proteinExistence type="predicted"/>
<protein>
    <submittedName>
        <fullName evidence="1">13642_t:CDS:1</fullName>
    </submittedName>
</protein>
<name>A0ABN7XEI1_GIGMA</name>
<comment type="caution">
    <text evidence="1">The sequence shown here is derived from an EMBL/GenBank/DDBJ whole genome shotgun (WGS) entry which is preliminary data.</text>
</comment>